<evidence type="ECO:0000313" key="3">
    <source>
        <dbReference type="Proteomes" id="UP000299102"/>
    </source>
</evidence>
<keyword evidence="3" id="KW-1185">Reference proteome</keyword>
<name>A0A4C1W2Z2_EUMVA</name>
<dbReference type="Proteomes" id="UP000299102">
    <property type="component" value="Unassembled WGS sequence"/>
</dbReference>
<accession>A0A4C1W2Z2</accession>
<gene>
    <name evidence="2" type="ORF">EVAR_86788_1</name>
</gene>
<dbReference type="AlphaFoldDB" id="A0A4C1W2Z2"/>
<protein>
    <submittedName>
        <fullName evidence="2">Uncharacterized protein</fullName>
    </submittedName>
</protein>
<dbReference type="EMBL" id="BGZK01000454">
    <property type="protein sequence ID" value="GBP44564.1"/>
    <property type="molecule type" value="Genomic_DNA"/>
</dbReference>
<evidence type="ECO:0000256" key="1">
    <source>
        <dbReference type="SAM" id="MobiDB-lite"/>
    </source>
</evidence>
<sequence>MKKKALLCLFITADQWPITQDIFQNQFGTVERRFRLEHPALLQSHPVNNTLPFCNEFGVTYRYFYDAGRAARGAGGRRPPSRATKRASERPRTRSQTGNYFSAESFGGVFDTPSAEYRYQYG</sequence>
<organism evidence="2 3">
    <name type="scientific">Eumeta variegata</name>
    <name type="common">Bagworm moth</name>
    <name type="synonym">Eumeta japonica</name>
    <dbReference type="NCBI Taxonomy" id="151549"/>
    <lineage>
        <taxon>Eukaryota</taxon>
        <taxon>Metazoa</taxon>
        <taxon>Ecdysozoa</taxon>
        <taxon>Arthropoda</taxon>
        <taxon>Hexapoda</taxon>
        <taxon>Insecta</taxon>
        <taxon>Pterygota</taxon>
        <taxon>Neoptera</taxon>
        <taxon>Endopterygota</taxon>
        <taxon>Lepidoptera</taxon>
        <taxon>Glossata</taxon>
        <taxon>Ditrysia</taxon>
        <taxon>Tineoidea</taxon>
        <taxon>Psychidae</taxon>
        <taxon>Oiketicinae</taxon>
        <taxon>Eumeta</taxon>
    </lineage>
</organism>
<reference evidence="2 3" key="1">
    <citation type="journal article" date="2019" name="Commun. Biol.">
        <title>The bagworm genome reveals a unique fibroin gene that provides high tensile strength.</title>
        <authorList>
            <person name="Kono N."/>
            <person name="Nakamura H."/>
            <person name="Ohtoshi R."/>
            <person name="Tomita M."/>
            <person name="Numata K."/>
            <person name="Arakawa K."/>
        </authorList>
    </citation>
    <scope>NUCLEOTIDE SEQUENCE [LARGE SCALE GENOMIC DNA]</scope>
</reference>
<evidence type="ECO:0000313" key="2">
    <source>
        <dbReference type="EMBL" id="GBP44564.1"/>
    </source>
</evidence>
<feature type="region of interest" description="Disordered" evidence="1">
    <location>
        <begin position="71"/>
        <end position="101"/>
    </location>
</feature>
<comment type="caution">
    <text evidence="2">The sequence shown here is derived from an EMBL/GenBank/DDBJ whole genome shotgun (WGS) entry which is preliminary data.</text>
</comment>
<proteinExistence type="predicted"/>